<feature type="domain" description="Transposase-associated" evidence="2">
    <location>
        <begin position="4"/>
        <end position="71"/>
    </location>
</feature>
<evidence type="ECO:0000313" key="3">
    <source>
        <dbReference type="EMBL" id="KAK1389743.1"/>
    </source>
</evidence>
<accession>A0AAD8IRK7</accession>
<evidence type="ECO:0000256" key="1">
    <source>
        <dbReference type="SAM" id="MobiDB-lite"/>
    </source>
</evidence>
<evidence type="ECO:0000313" key="4">
    <source>
        <dbReference type="Proteomes" id="UP001237642"/>
    </source>
</evidence>
<name>A0AAD8IRK7_9APIA</name>
<keyword evidence="4" id="KW-1185">Reference proteome</keyword>
<dbReference type="Proteomes" id="UP001237642">
    <property type="component" value="Unassembled WGS sequence"/>
</dbReference>
<sequence length="334" mass="37901">MEGDWIGLPRFSKEYVEGIKAFVENAFPLFSVGDEMKCPCKNCNDQNWHRQDVIYDHLICTGPSPLHVHWICEVSQKKAQGNSDFMESETGDGFGDKLEEMFNCVGKNFQNVEDEPNAEARKFSQHLEEGKQPLYPGCEKFSRLSFLIRLYHLKCIHRDGRKTCSKLLKAADNSVPSGSVAAYIALRERQKQNLEADPMIENDVGESSLQPADEVVEAGPKKRRGRSKMLKVHARTVNEKVVIKVNKKGQPIGDRKLKAERTKEVDAGIYFAKYWSDGEVQSFAEDNKARRNSYVETHTLGPKSYAEVKNKLKNKDPNHASPSDARMYLKSRGN</sequence>
<reference evidence="3" key="2">
    <citation type="submission" date="2023-05" db="EMBL/GenBank/DDBJ databases">
        <authorList>
            <person name="Schelkunov M.I."/>
        </authorList>
    </citation>
    <scope>NUCLEOTIDE SEQUENCE</scope>
    <source>
        <strain evidence="3">Hsosn_3</strain>
        <tissue evidence="3">Leaf</tissue>
    </source>
</reference>
<dbReference type="Pfam" id="PF13963">
    <property type="entry name" value="Transpos_assoc"/>
    <property type="match status" value="1"/>
</dbReference>
<organism evidence="3 4">
    <name type="scientific">Heracleum sosnowskyi</name>
    <dbReference type="NCBI Taxonomy" id="360622"/>
    <lineage>
        <taxon>Eukaryota</taxon>
        <taxon>Viridiplantae</taxon>
        <taxon>Streptophyta</taxon>
        <taxon>Embryophyta</taxon>
        <taxon>Tracheophyta</taxon>
        <taxon>Spermatophyta</taxon>
        <taxon>Magnoliopsida</taxon>
        <taxon>eudicotyledons</taxon>
        <taxon>Gunneridae</taxon>
        <taxon>Pentapetalae</taxon>
        <taxon>asterids</taxon>
        <taxon>campanulids</taxon>
        <taxon>Apiales</taxon>
        <taxon>Apiaceae</taxon>
        <taxon>Apioideae</taxon>
        <taxon>apioid superclade</taxon>
        <taxon>Tordylieae</taxon>
        <taxon>Tordyliinae</taxon>
        <taxon>Heracleum</taxon>
    </lineage>
</organism>
<dbReference type="EMBL" id="JAUIZM010000004">
    <property type="protein sequence ID" value="KAK1389743.1"/>
    <property type="molecule type" value="Genomic_DNA"/>
</dbReference>
<evidence type="ECO:0000259" key="2">
    <source>
        <dbReference type="Pfam" id="PF13963"/>
    </source>
</evidence>
<gene>
    <name evidence="3" type="ORF">POM88_017921</name>
</gene>
<comment type="caution">
    <text evidence="3">The sequence shown here is derived from an EMBL/GenBank/DDBJ whole genome shotgun (WGS) entry which is preliminary data.</text>
</comment>
<proteinExistence type="predicted"/>
<dbReference type="AlphaFoldDB" id="A0AAD8IRK7"/>
<dbReference type="InterPro" id="IPR029480">
    <property type="entry name" value="Transpos_assoc"/>
</dbReference>
<protein>
    <recommendedName>
        <fullName evidence="2">Transposase-associated domain-containing protein</fullName>
    </recommendedName>
</protein>
<reference evidence="3" key="1">
    <citation type="submission" date="2023-02" db="EMBL/GenBank/DDBJ databases">
        <title>Genome of toxic invasive species Heracleum sosnowskyi carries increased number of genes despite the absence of recent whole-genome duplications.</title>
        <authorList>
            <person name="Schelkunov M."/>
            <person name="Shtratnikova V."/>
            <person name="Makarenko M."/>
            <person name="Klepikova A."/>
            <person name="Omelchenko D."/>
            <person name="Novikova G."/>
            <person name="Obukhova E."/>
            <person name="Bogdanov V."/>
            <person name="Penin A."/>
            <person name="Logacheva M."/>
        </authorList>
    </citation>
    <scope>NUCLEOTIDE SEQUENCE</scope>
    <source>
        <strain evidence="3">Hsosn_3</strain>
        <tissue evidence="3">Leaf</tissue>
    </source>
</reference>
<feature type="region of interest" description="Disordered" evidence="1">
    <location>
        <begin position="310"/>
        <end position="334"/>
    </location>
</feature>